<comment type="caution">
    <text evidence="1">The sequence shown here is derived from an EMBL/GenBank/DDBJ whole genome shotgun (WGS) entry which is preliminary data.</text>
</comment>
<dbReference type="OrthoDB" id="7537532at2"/>
<gene>
    <name evidence="1" type="ORF">GRI97_06105</name>
</gene>
<proteinExistence type="predicted"/>
<accession>A0A6I4TVD6</accession>
<keyword evidence="1" id="KW-0808">Transferase</keyword>
<dbReference type="InterPro" id="IPR029063">
    <property type="entry name" value="SAM-dependent_MTases_sf"/>
</dbReference>
<dbReference type="Pfam" id="PF13489">
    <property type="entry name" value="Methyltransf_23"/>
    <property type="match status" value="1"/>
</dbReference>
<dbReference type="Proteomes" id="UP000469430">
    <property type="component" value="Unassembled WGS sequence"/>
</dbReference>
<dbReference type="GO" id="GO:0032259">
    <property type="term" value="P:methylation"/>
    <property type="evidence" value="ECO:0007669"/>
    <property type="project" value="UniProtKB-KW"/>
</dbReference>
<dbReference type="AlphaFoldDB" id="A0A6I4TVD6"/>
<dbReference type="RefSeq" id="WP_161390187.1">
    <property type="nucleotide sequence ID" value="NZ_JBHSCP010000001.1"/>
</dbReference>
<dbReference type="Gene3D" id="3.40.50.150">
    <property type="entry name" value="Vaccinia Virus protein VP39"/>
    <property type="match status" value="1"/>
</dbReference>
<dbReference type="GO" id="GO:0008168">
    <property type="term" value="F:methyltransferase activity"/>
    <property type="evidence" value="ECO:0007669"/>
    <property type="project" value="UniProtKB-KW"/>
</dbReference>
<evidence type="ECO:0000313" key="1">
    <source>
        <dbReference type="EMBL" id="MXO98558.1"/>
    </source>
</evidence>
<name>A0A6I4TVD6_9SPHN</name>
<organism evidence="1 2">
    <name type="scientific">Croceibacterium xixiisoli</name>
    <dbReference type="NCBI Taxonomy" id="1476466"/>
    <lineage>
        <taxon>Bacteria</taxon>
        <taxon>Pseudomonadati</taxon>
        <taxon>Pseudomonadota</taxon>
        <taxon>Alphaproteobacteria</taxon>
        <taxon>Sphingomonadales</taxon>
        <taxon>Erythrobacteraceae</taxon>
        <taxon>Croceibacterium</taxon>
    </lineage>
</organism>
<keyword evidence="1" id="KW-0489">Methyltransferase</keyword>
<dbReference type="SUPFAM" id="SSF53335">
    <property type="entry name" value="S-adenosyl-L-methionine-dependent methyltransferases"/>
    <property type="match status" value="1"/>
</dbReference>
<sequence>MNAFLHRSCPACGEQGAPPEMRAGKMAEAMELGALRSFWAGLFKEKCFFTYHRCQTCELLYNPVFFTQDQLVELYSQMAPNMDMVSDEAIIATQRGYYQRVLRQHGGQSGGYLEIGPDVGHIVYEAAARGTFDHFYLFEPNRAIHGRLRAAASGWPVTLSAGMKDLSMVPDGSVGMAVMVHVLDHLLDPLAMLIQIRAKLRPGGSLMIVTHNEGSLLRRVMGERWPPFCLQHPELYRPQTIASLLTRAGFHNVVVERSRNVFPLDFLAKQAVWAAGLQVKNVPLPSIPIGLKLGNILTLARG</sequence>
<dbReference type="EMBL" id="WTYJ01000001">
    <property type="protein sequence ID" value="MXO98558.1"/>
    <property type="molecule type" value="Genomic_DNA"/>
</dbReference>
<dbReference type="CDD" id="cd02440">
    <property type="entry name" value="AdoMet_MTases"/>
    <property type="match status" value="1"/>
</dbReference>
<keyword evidence="2" id="KW-1185">Reference proteome</keyword>
<reference evidence="1 2" key="1">
    <citation type="submission" date="2019-12" db="EMBL/GenBank/DDBJ databases">
        <title>Genomic-based taxomic classification of the family Erythrobacteraceae.</title>
        <authorList>
            <person name="Xu L."/>
        </authorList>
    </citation>
    <scope>NUCLEOTIDE SEQUENCE [LARGE SCALE GENOMIC DNA]</scope>
    <source>
        <strain evidence="1 2">S36</strain>
    </source>
</reference>
<evidence type="ECO:0000313" key="2">
    <source>
        <dbReference type="Proteomes" id="UP000469430"/>
    </source>
</evidence>
<protein>
    <submittedName>
        <fullName evidence="1">Methyltransferase domain-containing protein</fullName>
    </submittedName>
</protein>